<feature type="transmembrane region" description="Helical" evidence="2">
    <location>
        <begin position="44"/>
        <end position="63"/>
    </location>
</feature>
<dbReference type="Pfam" id="PF03807">
    <property type="entry name" value="F420_oxidored"/>
    <property type="match status" value="1"/>
</dbReference>
<keyword evidence="1" id="KW-0560">Oxidoreductase</keyword>
<dbReference type="PANTHER" id="PTHR14239">
    <property type="entry name" value="DUDULIN-RELATED"/>
    <property type="match status" value="1"/>
</dbReference>
<gene>
    <name evidence="4" type="ORF">METZ01_LOCUS73823</name>
</gene>
<dbReference type="EMBL" id="UINC01005381">
    <property type="protein sequence ID" value="SVA20969.1"/>
    <property type="molecule type" value="Genomic_DNA"/>
</dbReference>
<evidence type="ECO:0000313" key="4">
    <source>
        <dbReference type="EMBL" id="SVA20969.1"/>
    </source>
</evidence>
<dbReference type="InterPro" id="IPR051267">
    <property type="entry name" value="STEAP_metalloreductase"/>
</dbReference>
<proteinExistence type="predicted"/>
<keyword evidence="2" id="KW-0472">Membrane</keyword>
<dbReference type="InterPro" id="IPR036291">
    <property type="entry name" value="NAD(P)-bd_dom_sf"/>
</dbReference>
<keyword evidence="2" id="KW-0812">Transmembrane</keyword>
<protein>
    <recommendedName>
        <fullName evidence="3">Pyrroline-5-carboxylate reductase catalytic N-terminal domain-containing protein</fullName>
    </recommendedName>
</protein>
<dbReference type="SUPFAM" id="SSF51735">
    <property type="entry name" value="NAD(P)-binding Rossmann-fold domains"/>
    <property type="match status" value="1"/>
</dbReference>
<dbReference type="AlphaFoldDB" id="A0A381TYP6"/>
<name>A0A381TYP6_9ZZZZ</name>
<feature type="transmembrane region" description="Helical" evidence="2">
    <location>
        <begin position="7"/>
        <end position="32"/>
    </location>
</feature>
<dbReference type="GO" id="GO:0016491">
    <property type="term" value="F:oxidoreductase activity"/>
    <property type="evidence" value="ECO:0007669"/>
    <property type="project" value="UniProtKB-KW"/>
</dbReference>
<evidence type="ECO:0000256" key="2">
    <source>
        <dbReference type="SAM" id="Phobius"/>
    </source>
</evidence>
<sequence length="321" mass="35042">MKTLRFFLTWVFGFFVLLSFDLFMEGIVFEWLEWNGTTRNDWFFALWWGAVAVWFLYGIAMLSKKWSSKRMKRESTAPLNLSRRDFNKRLLIAGSCLGIGPALLTHRSFAQTSQDLKIGIIGSGRIGGAIGIRWAEAGHQVLFSSRHPDQLTDLIKQAGENASAGFPAEAAAFGDVVFIAVPYHALPQVGQDYAHLMQNKVVIDCGNPRADRDGPMADEAIAKGTGVASAEYLPGVRLVRAFNAISWIEVGEEAFRDGDLIGVPIAGDDAAGVAIASQLVTDIGFDPVVVGGLDRAKEFDRGTEVYVKGLTAAELRTALKL</sequence>
<dbReference type="PANTHER" id="PTHR14239:SF10">
    <property type="entry name" value="REDUCTASE"/>
    <property type="match status" value="1"/>
</dbReference>
<accession>A0A381TYP6</accession>
<feature type="domain" description="Pyrroline-5-carboxylate reductase catalytic N-terminal" evidence="3">
    <location>
        <begin position="117"/>
        <end position="208"/>
    </location>
</feature>
<dbReference type="InterPro" id="IPR028939">
    <property type="entry name" value="P5C_Rdtase_cat_N"/>
</dbReference>
<reference evidence="4" key="1">
    <citation type="submission" date="2018-05" db="EMBL/GenBank/DDBJ databases">
        <authorList>
            <person name="Lanie J.A."/>
            <person name="Ng W.-L."/>
            <person name="Kazmierczak K.M."/>
            <person name="Andrzejewski T.M."/>
            <person name="Davidsen T.M."/>
            <person name="Wayne K.J."/>
            <person name="Tettelin H."/>
            <person name="Glass J.I."/>
            <person name="Rusch D."/>
            <person name="Podicherti R."/>
            <person name="Tsui H.-C.T."/>
            <person name="Winkler M.E."/>
        </authorList>
    </citation>
    <scope>NUCLEOTIDE SEQUENCE</scope>
</reference>
<keyword evidence="2" id="KW-1133">Transmembrane helix</keyword>
<organism evidence="4">
    <name type="scientific">marine metagenome</name>
    <dbReference type="NCBI Taxonomy" id="408172"/>
    <lineage>
        <taxon>unclassified sequences</taxon>
        <taxon>metagenomes</taxon>
        <taxon>ecological metagenomes</taxon>
    </lineage>
</organism>
<dbReference type="Gene3D" id="3.40.50.720">
    <property type="entry name" value="NAD(P)-binding Rossmann-like Domain"/>
    <property type="match status" value="1"/>
</dbReference>
<evidence type="ECO:0000256" key="1">
    <source>
        <dbReference type="ARBA" id="ARBA00023002"/>
    </source>
</evidence>
<evidence type="ECO:0000259" key="3">
    <source>
        <dbReference type="Pfam" id="PF03807"/>
    </source>
</evidence>